<keyword evidence="9" id="KW-0807">Transducer</keyword>
<reference evidence="11 12" key="1">
    <citation type="journal article" date="2017" name="Curr. Biol.">
        <title>The Evolution of Venom by Co-option of Single-Copy Genes.</title>
        <authorList>
            <person name="Martinson E.O."/>
            <person name="Mrinalini"/>
            <person name="Kelkar Y.D."/>
            <person name="Chang C.H."/>
            <person name="Werren J.H."/>
        </authorList>
    </citation>
    <scope>NUCLEOTIDE SEQUENCE [LARGE SCALE GENOMIC DNA]</scope>
    <source>
        <strain evidence="11 12">Alberta</strain>
        <tissue evidence="11">Whole body</tissue>
    </source>
</reference>
<keyword evidence="12" id="KW-1185">Reference proteome</keyword>
<protein>
    <recommendedName>
        <fullName evidence="13">Odorant receptor</fullName>
    </recommendedName>
</protein>
<keyword evidence="6 10" id="KW-1133">Transmembrane helix</keyword>
<feature type="transmembrane region" description="Helical" evidence="10">
    <location>
        <begin position="295"/>
        <end position="314"/>
    </location>
</feature>
<feature type="transmembrane region" description="Helical" evidence="10">
    <location>
        <begin position="128"/>
        <end position="149"/>
    </location>
</feature>
<evidence type="ECO:0000256" key="7">
    <source>
        <dbReference type="ARBA" id="ARBA00023136"/>
    </source>
</evidence>
<evidence type="ECO:0000256" key="3">
    <source>
        <dbReference type="ARBA" id="ARBA00022606"/>
    </source>
</evidence>
<accession>A0A232F9I6</accession>
<dbReference type="STRING" id="543379.A0A232F9I6"/>
<name>A0A232F9I6_9HYME</name>
<organism evidence="11 12">
    <name type="scientific">Trichomalopsis sarcophagae</name>
    <dbReference type="NCBI Taxonomy" id="543379"/>
    <lineage>
        <taxon>Eukaryota</taxon>
        <taxon>Metazoa</taxon>
        <taxon>Ecdysozoa</taxon>
        <taxon>Arthropoda</taxon>
        <taxon>Hexapoda</taxon>
        <taxon>Insecta</taxon>
        <taxon>Pterygota</taxon>
        <taxon>Neoptera</taxon>
        <taxon>Endopterygota</taxon>
        <taxon>Hymenoptera</taxon>
        <taxon>Apocrita</taxon>
        <taxon>Proctotrupomorpha</taxon>
        <taxon>Chalcidoidea</taxon>
        <taxon>Pteromalidae</taxon>
        <taxon>Pteromalinae</taxon>
        <taxon>Trichomalopsis</taxon>
    </lineage>
</organism>
<proteinExistence type="predicted"/>
<keyword evidence="8" id="KW-0675">Receptor</keyword>
<comment type="caution">
    <text evidence="11">The sequence shown here is derived from an EMBL/GenBank/DDBJ whole genome shotgun (WGS) entry which is preliminary data.</text>
</comment>
<dbReference type="AlphaFoldDB" id="A0A232F9I6"/>
<keyword evidence="2" id="KW-1003">Cell membrane</keyword>
<keyword evidence="3" id="KW-0716">Sensory transduction</keyword>
<dbReference type="GO" id="GO:0005886">
    <property type="term" value="C:plasma membrane"/>
    <property type="evidence" value="ECO:0007669"/>
    <property type="project" value="UniProtKB-SubCell"/>
</dbReference>
<evidence type="ECO:0000313" key="11">
    <source>
        <dbReference type="EMBL" id="OXU26977.1"/>
    </source>
</evidence>
<dbReference type="InterPro" id="IPR004117">
    <property type="entry name" value="7tm6_olfct_rcpt"/>
</dbReference>
<gene>
    <name evidence="11" type="ORF">TSAR_008798</name>
</gene>
<feature type="transmembrane region" description="Helical" evidence="10">
    <location>
        <begin position="267"/>
        <end position="289"/>
    </location>
</feature>
<evidence type="ECO:0000256" key="1">
    <source>
        <dbReference type="ARBA" id="ARBA00004651"/>
    </source>
</evidence>
<feature type="transmembrane region" description="Helical" evidence="10">
    <location>
        <begin position="69"/>
        <end position="87"/>
    </location>
</feature>
<evidence type="ECO:0000256" key="2">
    <source>
        <dbReference type="ARBA" id="ARBA00022475"/>
    </source>
</evidence>
<dbReference type="Proteomes" id="UP000215335">
    <property type="component" value="Unassembled WGS sequence"/>
</dbReference>
<comment type="subcellular location">
    <subcellularLocation>
        <location evidence="1">Cell membrane</location>
        <topology evidence="1">Multi-pass membrane protein</topology>
    </subcellularLocation>
</comment>
<evidence type="ECO:0000256" key="4">
    <source>
        <dbReference type="ARBA" id="ARBA00022692"/>
    </source>
</evidence>
<evidence type="ECO:0000256" key="8">
    <source>
        <dbReference type="ARBA" id="ARBA00023170"/>
    </source>
</evidence>
<keyword evidence="5" id="KW-0552">Olfaction</keyword>
<dbReference type="GO" id="GO:0007165">
    <property type="term" value="P:signal transduction"/>
    <property type="evidence" value="ECO:0007669"/>
    <property type="project" value="UniProtKB-KW"/>
</dbReference>
<evidence type="ECO:0000256" key="9">
    <source>
        <dbReference type="ARBA" id="ARBA00023224"/>
    </source>
</evidence>
<sequence length="811" mass="92183">MEIFERRYFTLNKTLLSSAGLWPYQNRGKKFCIRTFVNLVIGIFVIFPQIVRIYSYLGVNMDLMVEHSAVLLYIMTIYLKFLTSVFYEEKLRVVYDNIAKNWQVIKDVNEVNILVQYSENGRFLTIGYIMYIIAACLSYILLPMVPILLDVLVPLNQSRPRFYILGGEYFIIDKVEDYGKVYMFDVLAVIVSVWLICAVDSMYAASIEHCLGLFAIVKLRLRMCTQPSCEGPRSRDASYKLIVRLVRLHKDIINFTDILESSYSSSFLILVGINVIFLSFECIIVLTRFGQAMEMMRYSMIMFGIVVHLFYISWPGQKLIDLSLGLFQDTYLNEWYACPTRAQKLLGLMTLRCSKPCQLTAGGMYVMNLSNFAKIVKTSLSQATSMLGLRLIGLVLFASSAAQLSQRLDQQPYVGVRSFRKELTDPRILAVHNDTLDGHTRLSYVKSAWNMYSEEPADGSTSSFVYNVVIETYVDGLTFRKSCWTNLTAHESKENVRLVSLQDSDRAVLMWTETLEPPSLAKLKVYLVDAKNCSWKNVTELTVNLPLNRPFDRNVFVVPYTRVFDLMFSNLDSCKRRLCRASYDVEGRILGNVSILQDDSYDPSLSSPGSSGHFPHFAPVLPGSAAKGYFMFVEEADQLKLKTLDSTGELSNSRIAHVVPRLPEEGRPFVTSNSHETFGYCFILLANRSIQCRQYDSGLSIKSNLTWTLGYNSRRASMLNLASGGFLLLTEDSQYGSQYLTKVESDGRRSDPMELTMGGGKDSQLCGPAMLYEKSSGDFYCAYGLCWDQPKSSLKVDVRCVPKRYFVARNE</sequence>
<dbReference type="GO" id="GO:0005549">
    <property type="term" value="F:odorant binding"/>
    <property type="evidence" value="ECO:0007669"/>
    <property type="project" value="InterPro"/>
</dbReference>
<evidence type="ECO:0000256" key="10">
    <source>
        <dbReference type="SAM" id="Phobius"/>
    </source>
</evidence>
<dbReference type="EMBL" id="NNAY01000686">
    <property type="protein sequence ID" value="OXU26977.1"/>
    <property type="molecule type" value="Genomic_DNA"/>
</dbReference>
<evidence type="ECO:0000256" key="6">
    <source>
        <dbReference type="ARBA" id="ARBA00022989"/>
    </source>
</evidence>
<dbReference type="Pfam" id="PF02949">
    <property type="entry name" value="7tm_6"/>
    <property type="match status" value="1"/>
</dbReference>
<feature type="transmembrane region" description="Helical" evidence="10">
    <location>
        <begin position="36"/>
        <end position="57"/>
    </location>
</feature>
<evidence type="ECO:0000313" key="12">
    <source>
        <dbReference type="Proteomes" id="UP000215335"/>
    </source>
</evidence>
<dbReference type="PANTHER" id="PTHR21137:SF35">
    <property type="entry name" value="ODORANT RECEPTOR 19A-RELATED"/>
    <property type="match status" value="1"/>
</dbReference>
<dbReference type="PANTHER" id="PTHR21137">
    <property type="entry name" value="ODORANT RECEPTOR"/>
    <property type="match status" value="1"/>
</dbReference>
<keyword evidence="7 10" id="KW-0472">Membrane</keyword>
<evidence type="ECO:0008006" key="13">
    <source>
        <dbReference type="Google" id="ProtNLM"/>
    </source>
</evidence>
<evidence type="ECO:0000256" key="5">
    <source>
        <dbReference type="ARBA" id="ARBA00022725"/>
    </source>
</evidence>
<keyword evidence="4 10" id="KW-0812">Transmembrane</keyword>
<dbReference type="GO" id="GO:0004984">
    <property type="term" value="F:olfactory receptor activity"/>
    <property type="evidence" value="ECO:0007669"/>
    <property type="project" value="InterPro"/>
</dbReference>